<feature type="compositionally biased region" description="Basic and acidic residues" evidence="1">
    <location>
        <begin position="1"/>
        <end position="10"/>
    </location>
</feature>
<evidence type="ECO:0000313" key="2">
    <source>
        <dbReference type="EMBL" id="GBP87225.1"/>
    </source>
</evidence>
<organism evidence="2 3">
    <name type="scientific">Eumeta variegata</name>
    <name type="common">Bagworm moth</name>
    <name type="synonym">Eumeta japonica</name>
    <dbReference type="NCBI Taxonomy" id="151549"/>
    <lineage>
        <taxon>Eukaryota</taxon>
        <taxon>Metazoa</taxon>
        <taxon>Ecdysozoa</taxon>
        <taxon>Arthropoda</taxon>
        <taxon>Hexapoda</taxon>
        <taxon>Insecta</taxon>
        <taxon>Pterygota</taxon>
        <taxon>Neoptera</taxon>
        <taxon>Endopterygota</taxon>
        <taxon>Lepidoptera</taxon>
        <taxon>Glossata</taxon>
        <taxon>Ditrysia</taxon>
        <taxon>Tineoidea</taxon>
        <taxon>Psychidae</taxon>
        <taxon>Oiketicinae</taxon>
        <taxon>Eumeta</taxon>
    </lineage>
</organism>
<accession>A0A4C1ZL07</accession>
<comment type="caution">
    <text evidence="2">The sequence shown here is derived from an EMBL/GenBank/DDBJ whole genome shotgun (WGS) entry which is preliminary data.</text>
</comment>
<keyword evidence="3" id="KW-1185">Reference proteome</keyword>
<gene>
    <name evidence="2" type="ORF">EVAR_59121_1</name>
</gene>
<protein>
    <submittedName>
        <fullName evidence="2">Uncharacterized protein</fullName>
    </submittedName>
</protein>
<sequence>MVPTDRRDQLDAGPAPPAPPAPPSVGTRFPEINRVSKRTTEVKPPGAGYAGLVNVQARSIKHIVRLAVFPSPVQGWWLHRGRHKRTLNRRDKATASTTTQPLPNIFRAPVV</sequence>
<dbReference type="Proteomes" id="UP000299102">
    <property type="component" value="Unassembled WGS sequence"/>
</dbReference>
<evidence type="ECO:0000313" key="3">
    <source>
        <dbReference type="Proteomes" id="UP000299102"/>
    </source>
</evidence>
<evidence type="ECO:0000256" key="1">
    <source>
        <dbReference type="SAM" id="MobiDB-lite"/>
    </source>
</evidence>
<reference evidence="2 3" key="1">
    <citation type="journal article" date="2019" name="Commun. Biol.">
        <title>The bagworm genome reveals a unique fibroin gene that provides high tensile strength.</title>
        <authorList>
            <person name="Kono N."/>
            <person name="Nakamura H."/>
            <person name="Ohtoshi R."/>
            <person name="Tomita M."/>
            <person name="Numata K."/>
            <person name="Arakawa K."/>
        </authorList>
    </citation>
    <scope>NUCLEOTIDE SEQUENCE [LARGE SCALE GENOMIC DNA]</scope>
</reference>
<proteinExistence type="predicted"/>
<feature type="compositionally biased region" description="Pro residues" evidence="1">
    <location>
        <begin position="14"/>
        <end position="23"/>
    </location>
</feature>
<name>A0A4C1ZL07_EUMVA</name>
<dbReference type="EMBL" id="BGZK01001845">
    <property type="protein sequence ID" value="GBP87225.1"/>
    <property type="molecule type" value="Genomic_DNA"/>
</dbReference>
<dbReference type="AlphaFoldDB" id="A0A4C1ZL07"/>
<feature type="region of interest" description="Disordered" evidence="1">
    <location>
        <begin position="1"/>
        <end position="30"/>
    </location>
</feature>